<comment type="similarity">
    <text evidence="7">Belongs to the drug/metabolite transporter (DMT) superfamily. Small multidrug resistance (SMR) (TC 2.A.7.1) family.</text>
</comment>
<comment type="subcellular location">
    <subcellularLocation>
        <location evidence="1 7">Cell membrane</location>
        <topology evidence="1 7">Multi-pass membrane protein</topology>
    </subcellularLocation>
</comment>
<evidence type="ECO:0000256" key="5">
    <source>
        <dbReference type="ARBA" id="ARBA00022989"/>
    </source>
</evidence>
<keyword evidence="6 8" id="KW-0472">Membrane</keyword>
<dbReference type="SUPFAM" id="SSF103481">
    <property type="entry name" value="Multidrug resistance efflux transporter EmrE"/>
    <property type="match status" value="1"/>
</dbReference>
<gene>
    <name evidence="9" type="ORF">HF577_03845</name>
</gene>
<evidence type="ECO:0000256" key="8">
    <source>
        <dbReference type="SAM" id="Phobius"/>
    </source>
</evidence>
<dbReference type="PANTHER" id="PTHR30561">
    <property type="entry name" value="SMR FAMILY PROTON-DEPENDENT DRUG EFFLUX TRANSPORTER SUGE"/>
    <property type="match status" value="1"/>
</dbReference>
<proteinExistence type="inferred from homology"/>
<keyword evidence="5 8" id="KW-1133">Transmembrane helix</keyword>
<dbReference type="InterPro" id="IPR037185">
    <property type="entry name" value="EmrE-like"/>
</dbReference>
<comment type="caution">
    <text evidence="9">The sequence shown here is derived from an EMBL/GenBank/DDBJ whole genome shotgun (WGS) entry which is preliminary data.</text>
</comment>
<evidence type="ECO:0000313" key="9">
    <source>
        <dbReference type="EMBL" id="NMH76242.1"/>
    </source>
</evidence>
<dbReference type="InterPro" id="IPR000390">
    <property type="entry name" value="Small_drug/metabolite_transptr"/>
</dbReference>
<keyword evidence="10" id="KW-1185">Reference proteome</keyword>
<reference evidence="9 10" key="1">
    <citation type="submission" date="2020-04" db="EMBL/GenBank/DDBJ databases">
        <authorList>
            <person name="Klaysubun C."/>
            <person name="Duangmal K."/>
            <person name="Lipun K."/>
        </authorList>
    </citation>
    <scope>NUCLEOTIDE SEQUENCE [LARGE SCALE GENOMIC DNA]</scope>
    <source>
        <strain evidence="9 10">JCM 11839</strain>
    </source>
</reference>
<organism evidence="9 10">
    <name type="scientific">Pseudonocardia xinjiangensis</name>
    <dbReference type="NCBI Taxonomy" id="75289"/>
    <lineage>
        <taxon>Bacteria</taxon>
        <taxon>Bacillati</taxon>
        <taxon>Actinomycetota</taxon>
        <taxon>Actinomycetes</taxon>
        <taxon>Pseudonocardiales</taxon>
        <taxon>Pseudonocardiaceae</taxon>
        <taxon>Pseudonocardia</taxon>
    </lineage>
</organism>
<evidence type="ECO:0000256" key="6">
    <source>
        <dbReference type="ARBA" id="ARBA00023136"/>
    </source>
</evidence>
<evidence type="ECO:0000256" key="7">
    <source>
        <dbReference type="RuleBase" id="RU003942"/>
    </source>
</evidence>
<sequence length="106" mass="10759">MPYVFLLAAIAAEVLGTSLLKATEGFTRLWPSVACLAAYGVSLVFLTQVVKTVPVGVTYAMWSGLGTAAIVAIGVAFLGESLSVVKVLGLVLVVAGVVVLNLGGAH</sequence>
<accession>A0ABX1R7A2</accession>
<evidence type="ECO:0000313" key="10">
    <source>
        <dbReference type="Proteomes" id="UP001296706"/>
    </source>
</evidence>
<dbReference type="InterPro" id="IPR045324">
    <property type="entry name" value="Small_multidrug_res"/>
</dbReference>
<dbReference type="Proteomes" id="UP001296706">
    <property type="component" value="Unassembled WGS sequence"/>
</dbReference>
<name>A0ABX1R7A2_9PSEU</name>
<dbReference type="Pfam" id="PF00893">
    <property type="entry name" value="Multi_Drug_Res"/>
    <property type="match status" value="1"/>
</dbReference>
<keyword evidence="4 7" id="KW-0812">Transmembrane</keyword>
<dbReference type="Gene3D" id="1.10.3730.20">
    <property type="match status" value="1"/>
</dbReference>
<keyword evidence="3" id="KW-1003">Cell membrane</keyword>
<feature type="transmembrane region" description="Helical" evidence="8">
    <location>
        <begin position="26"/>
        <end position="47"/>
    </location>
</feature>
<dbReference type="RefSeq" id="WP_169394316.1">
    <property type="nucleotide sequence ID" value="NZ_BAAAJH010000011.1"/>
</dbReference>
<evidence type="ECO:0000256" key="1">
    <source>
        <dbReference type="ARBA" id="ARBA00004651"/>
    </source>
</evidence>
<dbReference type="EMBL" id="JAAXKY010000006">
    <property type="protein sequence ID" value="NMH76242.1"/>
    <property type="molecule type" value="Genomic_DNA"/>
</dbReference>
<protein>
    <submittedName>
        <fullName evidence="9">Multidrug efflux SMR transporter</fullName>
    </submittedName>
</protein>
<dbReference type="PANTHER" id="PTHR30561:SF1">
    <property type="entry name" value="MULTIDRUG TRANSPORTER EMRE"/>
    <property type="match status" value="1"/>
</dbReference>
<feature type="transmembrane region" description="Helical" evidence="8">
    <location>
        <begin position="84"/>
        <end position="103"/>
    </location>
</feature>
<evidence type="ECO:0000256" key="3">
    <source>
        <dbReference type="ARBA" id="ARBA00022475"/>
    </source>
</evidence>
<evidence type="ECO:0000256" key="4">
    <source>
        <dbReference type="ARBA" id="ARBA00022692"/>
    </source>
</evidence>
<evidence type="ECO:0000256" key="2">
    <source>
        <dbReference type="ARBA" id="ARBA00022448"/>
    </source>
</evidence>
<feature type="transmembrane region" description="Helical" evidence="8">
    <location>
        <begin position="59"/>
        <end position="78"/>
    </location>
</feature>
<keyword evidence="2" id="KW-0813">Transport</keyword>